<reference evidence="1 2" key="1">
    <citation type="submission" date="2024-06" db="EMBL/GenBank/DDBJ databases">
        <title>The draft genome of Grus japonensis, version 3.</title>
        <authorList>
            <person name="Nabeshima K."/>
            <person name="Suzuki S."/>
            <person name="Onuma M."/>
        </authorList>
    </citation>
    <scope>NUCLEOTIDE SEQUENCE [LARGE SCALE GENOMIC DNA]</scope>
    <source>
        <strain evidence="1 2">451A</strain>
    </source>
</reference>
<name>A0ABC9Y7U4_GRUJA</name>
<evidence type="ECO:0000313" key="2">
    <source>
        <dbReference type="Proteomes" id="UP001623348"/>
    </source>
</evidence>
<dbReference type="Proteomes" id="UP001623348">
    <property type="component" value="Unassembled WGS sequence"/>
</dbReference>
<dbReference type="AlphaFoldDB" id="A0ABC9Y7U4"/>
<protein>
    <submittedName>
        <fullName evidence="1">Mitochondrial enolase superfamily member 1</fullName>
    </submittedName>
</protein>
<dbReference type="PANTHER" id="PTHR33332">
    <property type="entry name" value="REVERSE TRANSCRIPTASE DOMAIN-CONTAINING PROTEIN"/>
    <property type="match status" value="1"/>
</dbReference>
<keyword evidence="2" id="KW-1185">Reference proteome</keyword>
<comment type="caution">
    <text evidence="1">The sequence shown here is derived from an EMBL/GenBank/DDBJ whole genome shotgun (WGS) entry which is preliminary data.</text>
</comment>
<gene>
    <name evidence="1" type="ORF">GRJ2_003070900</name>
</gene>
<evidence type="ECO:0000313" key="1">
    <source>
        <dbReference type="EMBL" id="GAB0206053.1"/>
    </source>
</evidence>
<sequence>MLEQVPGRTGGPVKRGAHARAGLLAGLVTSWGTPRWSSLLLKWSQRLGEFSEDSKRENVTLIFKNSRKKDTGHQRVVISGTKSSWRQVSGDVPYSSILDPILFKTFINDLDDGTEYILGKFVSNTKLRGVSDAPYGCAAIKRDLDRVEKWADRNLMKFNKGKCKALHLGRISYGHQYMVGLTIWKSVLQKSSLGS</sequence>
<proteinExistence type="predicted"/>
<dbReference type="EMBL" id="BAAFJT010000040">
    <property type="protein sequence ID" value="GAB0206053.1"/>
    <property type="molecule type" value="Genomic_DNA"/>
</dbReference>
<accession>A0ABC9Y7U4</accession>
<organism evidence="1 2">
    <name type="scientific">Grus japonensis</name>
    <name type="common">Japanese crane</name>
    <name type="synonym">Red-crowned crane</name>
    <dbReference type="NCBI Taxonomy" id="30415"/>
    <lineage>
        <taxon>Eukaryota</taxon>
        <taxon>Metazoa</taxon>
        <taxon>Chordata</taxon>
        <taxon>Craniata</taxon>
        <taxon>Vertebrata</taxon>
        <taxon>Euteleostomi</taxon>
        <taxon>Archelosauria</taxon>
        <taxon>Archosauria</taxon>
        <taxon>Dinosauria</taxon>
        <taxon>Saurischia</taxon>
        <taxon>Theropoda</taxon>
        <taxon>Coelurosauria</taxon>
        <taxon>Aves</taxon>
        <taxon>Neognathae</taxon>
        <taxon>Neoaves</taxon>
        <taxon>Gruiformes</taxon>
        <taxon>Gruidae</taxon>
        <taxon>Grus</taxon>
    </lineage>
</organism>